<sequence>MGLVNVSKSLNSLQILNNVLNNNDIIDDITVGDINVVRIGDITLTDVQVELLNDVLNENQIAINDVVGIAVLSGGDLIVFAR</sequence>
<proteinExistence type="predicted"/>
<reference evidence="1" key="1">
    <citation type="submission" date="2020-02" db="EMBL/GenBank/DDBJ databases">
        <authorList>
            <person name="Meier V. D."/>
        </authorList>
    </citation>
    <scope>NUCLEOTIDE SEQUENCE</scope>
    <source>
        <strain evidence="1">AVDCRST_MAG18</strain>
    </source>
</reference>
<organism evidence="1">
    <name type="scientific">uncultured Thermomicrobiales bacterium</name>
    <dbReference type="NCBI Taxonomy" id="1645740"/>
    <lineage>
        <taxon>Bacteria</taxon>
        <taxon>Pseudomonadati</taxon>
        <taxon>Thermomicrobiota</taxon>
        <taxon>Thermomicrobia</taxon>
        <taxon>Thermomicrobiales</taxon>
        <taxon>environmental samples</taxon>
    </lineage>
</organism>
<accession>A0A6J4VXB3</accession>
<gene>
    <name evidence="1" type="ORF">AVDCRST_MAG18-4963</name>
</gene>
<dbReference type="AlphaFoldDB" id="A0A6J4VXB3"/>
<protein>
    <submittedName>
        <fullName evidence="1">Uncharacterized protein</fullName>
    </submittedName>
</protein>
<dbReference type="EMBL" id="CADCWN010000397">
    <property type="protein sequence ID" value="CAA9590290.1"/>
    <property type="molecule type" value="Genomic_DNA"/>
</dbReference>
<name>A0A6J4VXB3_9BACT</name>
<evidence type="ECO:0000313" key="1">
    <source>
        <dbReference type="EMBL" id="CAA9590290.1"/>
    </source>
</evidence>